<dbReference type="SUPFAM" id="SSF48452">
    <property type="entry name" value="TPR-like"/>
    <property type="match status" value="1"/>
</dbReference>
<organism evidence="1 2">
    <name type="scientific">Phyllobacterium bourgognense</name>
    <dbReference type="NCBI Taxonomy" id="314236"/>
    <lineage>
        <taxon>Bacteria</taxon>
        <taxon>Pseudomonadati</taxon>
        <taxon>Pseudomonadota</taxon>
        <taxon>Alphaproteobacteria</taxon>
        <taxon>Hyphomicrobiales</taxon>
        <taxon>Phyllobacteriaceae</taxon>
        <taxon>Phyllobacterium</taxon>
    </lineage>
</organism>
<comment type="caution">
    <text evidence="1">The sequence shown here is derived from an EMBL/GenBank/DDBJ whole genome shotgun (WGS) entry which is preliminary data.</text>
</comment>
<sequence length="355" mass="40260">MEAIKHYEQALALDPKFGVAATALAWMYREAQWTEVRSKELGLSIEEARNKANTYFTEAAKNPSAAYYRILTAKLNMQQRSDEAIVAAERAIALDASDPENYEWLSNAMIYNGRAADGLGYLDAAARVDPKWSRTRYFLAGLAYFSMDRFKEAAATLEKIEPESKETTYWDFWSNYLGLMLLVSTYGQLEQSDDAAKARERIKAYLIKVDEHEYTGLIVAGEFPFKHYADLERVLVGLRKAGVPELSFGFDAKSPNRLDGAAIRTLLFGHEAHGRNLSGDAYRRVTADDGTTRVFVGDWSDTGQSWVEGDFLCFFYPSRWRTCGVVFRNPGGTSAQKNEYLFITQWDRFEFSVVK</sequence>
<dbReference type="AlphaFoldDB" id="A0A368YI84"/>
<dbReference type="Proteomes" id="UP000253324">
    <property type="component" value="Unassembled WGS sequence"/>
</dbReference>
<protein>
    <submittedName>
        <fullName evidence="1">Anaphase-promoting complex subunit 3</fullName>
    </submittedName>
</protein>
<keyword evidence="2" id="KW-1185">Reference proteome</keyword>
<dbReference type="RefSeq" id="WP_245426546.1">
    <property type="nucleotide sequence ID" value="NZ_QPJM01000023.1"/>
</dbReference>
<accession>A0A368YI84</accession>
<proteinExistence type="predicted"/>
<dbReference type="InterPro" id="IPR011990">
    <property type="entry name" value="TPR-like_helical_dom_sf"/>
</dbReference>
<dbReference type="Pfam" id="PF12895">
    <property type="entry name" value="ANAPC3"/>
    <property type="match status" value="1"/>
</dbReference>
<name>A0A368YI84_9HYPH</name>
<dbReference type="Gene3D" id="1.25.40.10">
    <property type="entry name" value="Tetratricopeptide repeat domain"/>
    <property type="match status" value="1"/>
</dbReference>
<evidence type="ECO:0000313" key="1">
    <source>
        <dbReference type="EMBL" id="RCW78577.1"/>
    </source>
</evidence>
<evidence type="ECO:0000313" key="2">
    <source>
        <dbReference type="Proteomes" id="UP000253324"/>
    </source>
</evidence>
<gene>
    <name evidence="1" type="ORF">C7476_1236</name>
</gene>
<reference evidence="1 2" key="1">
    <citation type="submission" date="2018-07" db="EMBL/GenBank/DDBJ databases">
        <title>Genomic Encyclopedia of Type Strains, Phase III (KMG-III): the genomes of soil and plant-associated and newly described type strains.</title>
        <authorList>
            <person name="Whitman W."/>
        </authorList>
    </citation>
    <scope>NUCLEOTIDE SEQUENCE [LARGE SCALE GENOMIC DNA]</scope>
    <source>
        <strain evidence="1 2">31-25a</strain>
    </source>
</reference>
<dbReference type="EMBL" id="QPJM01000023">
    <property type="protein sequence ID" value="RCW78577.1"/>
    <property type="molecule type" value="Genomic_DNA"/>
</dbReference>